<dbReference type="InterPro" id="IPR027417">
    <property type="entry name" value="P-loop_NTPase"/>
</dbReference>
<accession>A0A292GRX8</accession>
<dbReference type="EMBL" id="LC171369">
    <property type="protein sequence ID" value="BBA74227.1"/>
    <property type="molecule type" value="Genomic_DNA"/>
</dbReference>
<proteinExistence type="predicted"/>
<feature type="domain" description="RecF/RecN/SMC N-terminal" evidence="1">
    <location>
        <begin position="3"/>
        <end position="593"/>
    </location>
</feature>
<protein>
    <recommendedName>
        <fullName evidence="1">RecF/RecN/SMC N-terminal domain-containing protein</fullName>
    </recommendedName>
</protein>
<reference evidence="2" key="1">
    <citation type="submission" date="2016-07" db="EMBL/GenBank/DDBJ databases">
        <title>Genomics reveals synergistic degradation of pyrene by five bacteria in a mangrove sediment-derived bacterial consortium.</title>
        <authorList>
            <person name="Wanapaisan P."/>
            <person name="Vejarano F."/>
            <person name="Chakraborty J."/>
            <person name="Shintani M."/>
            <person name="Muangchinda C."/>
            <person name="Laothamteep N."/>
            <person name="Suzuki-Minakuchi C."/>
            <person name="Inoue K."/>
            <person name="Nojiri H."/>
            <person name="Pinyakong O."/>
        </authorList>
    </citation>
    <scope>NUCLEOTIDE SEQUENCE</scope>
    <source>
        <strain evidence="2">PW1</strain>
    </source>
</reference>
<dbReference type="PANTHER" id="PTHR32114">
    <property type="entry name" value="ABC TRANSPORTER ABCH.3"/>
    <property type="match status" value="1"/>
</dbReference>
<dbReference type="Gene3D" id="3.40.50.300">
    <property type="entry name" value="P-loop containing nucleotide triphosphate hydrolases"/>
    <property type="match status" value="2"/>
</dbReference>
<sequence>MRLRSISLQWFRGAAESATLELGGRSAAIYGTNGAGKSSFVDGIEVMLGGGKVGHLSHEYAGRNQEKGLLNTVRPAGQQTVVKITLTDGSSQTLTWQAGAPTRAQQGATGIEHWDYRRTALRQEKLSGFIRATKGDKYGAVLPLLGLSHLETAAENLHKLVKAIERQGDLPALRAKLDLAADRRKEVFGEQTNDQLLARLEQLRLIYAPKQAVESRTKTVADVLVAIDDQIASLSADQRRAAAVGEIGGSDLETSLAKVSEAASRIAEVAEPLIKERLEVLSAADGFASAGGDLQGRIACPACGREVDADEFREHVANERDRLSAAQKMYDEHRAAVGEVCEEVARLRTIFGKEDLAGWRTGLSACLAEHAAYLAALVPADLRNTCGPEDITELQAKVLPVVARAAEDAKASPPQVQTLVDHQGEGRVLQASLKAGALRAGLNRADALIRLVKELEAGVREETAERARTTFESISGDLQRYWKVLQPNDVITDVRLVVPKDNDKAVEVALRFHGKAQDSPRLTLSEGQRNALGLCIFLAMAHKAADKDCPIILDDVVISFDREHRSRVGALLRQEFADRQVVLLTHDREWYFELQRTLPGTHWGFQRLRPFTTPISGITFADHGLDIRAAKARAKTEPEEALGNVRRLMDVALSEVAERIGLAVPHMRGDDNDHRTAGQFLVALERAATKSFRKKAGDAYVPNADALAAIQKTKPELAIWGNRGTHTFSGSTTEAEELIDGCEAVLEAFMCDDCGTPVGVYDSTGAKVECRCGNLQWRPG</sequence>
<dbReference type="PANTHER" id="PTHR32114:SF2">
    <property type="entry name" value="ABC TRANSPORTER ABCH.3"/>
    <property type="match status" value="1"/>
</dbReference>
<evidence type="ECO:0000313" key="2">
    <source>
        <dbReference type="EMBL" id="BBA74227.1"/>
    </source>
</evidence>
<dbReference type="SUPFAM" id="SSF52540">
    <property type="entry name" value="P-loop containing nucleoside triphosphate hydrolases"/>
    <property type="match status" value="1"/>
</dbReference>
<evidence type="ECO:0000259" key="1">
    <source>
        <dbReference type="Pfam" id="PF02463"/>
    </source>
</evidence>
<dbReference type="AlphaFoldDB" id="A0A292GRX8"/>
<name>A0A292GRX8_9HYPH</name>
<dbReference type="InterPro" id="IPR003395">
    <property type="entry name" value="RecF/RecN/SMC_N"/>
</dbReference>
<organism evidence="2">
    <name type="scientific">Ochrobactrum sp. PW1</name>
    <dbReference type="NCBI Taxonomy" id="1882222"/>
    <lineage>
        <taxon>Bacteria</taxon>
        <taxon>Pseudomonadati</taxon>
        <taxon>Pseudomonadota</taxon>
        <taxon>Alphaproteobacteria</taxon>
        <taxon>Hyphomicrobiales</taxon>
        <taxon>Brucellaceae</taxon>
        <taxon>Brucella/Ochrobactrum group</taxon>
        <taxon>Ochrobactrum</taxon>
    </lineage>
</organism>
<dbReference type="Pfam" id="PF02463">
    <property type="entry name" value="SMC_N"/>
    <property type="match status" value="1"/>
</dbReference>